<dbReference type="STRING" id="1095630.A0A2J6TDB7"/>
<evidence type="ECO:0000256" key="1">
    <source>
        <dbReference type="SAM" id="MobiDB-lite"/>
    </source>
</evidence>
<protein>
    <submittedName>
        <fullName evidence="3">Uncharacterized protein</fullName>
    </submittedName>
</protein>
<name>A0A2J6TDB7_9HELO</name>
<feature type="transmembrane region" description="Helical" evidence="2">
    <location>
        <begin position="125"/>
        <end position="148"/>
    </location>
</feature>
<dbReference type="InParanoid" id="A0A2J6TDB7"/>
<proteinExistence type="predicted"/>
<reference evidence="3 4" key="1">
    <citation type="submission" date="2016-04" db="EMBL/GenBank/DDBJ databases">
        <title>A degradative enzymes factory behind the ericoid mycorrhizal symbiosis.</title>
        <authorList>
            <consortium name="DOE Joint Genome Institute"/>
            <person name="Martino E."/>
            <person name="Morin E."/>
            <person name="Grelet G."/>
            <person name="Kuo A."/>
            <person name="Kohler A."/>
            <person name="Daghino S."/>
            <person name="Barry K."/>
            <person name="Choi C."/>
            <person name="Cichocki N."/>
            <person name="Clum A."/>
            <person name="Copeland A."/>
            <person name="Hainaut M."/>
            <person name="Haridas S."/>
            <person name="Labutti K."/>
            <person name="Lindquist E."/>
            <person name="Lipzen A."/>
            <person name="Khouja H.-R."/>
            <person name="Murat C."/>
            <person name="Ohm R."/>
            <person name="Olson A."/>
            <person name="Spatafora J."/>
            <person name="Veneault-Fourrey C."/>
            <person name="Henrissat B."/>
            <person name="Grigoriev I."/>
            <person name="Martin F."/>
            <person name="Perotto S."/>
        </authorList>
    </citation>
    <scope>NUCLEOTIDE SEQUENCE [LARGE SCALE GENOMIC DNA]</scope>
    <source>
        <strain evidence="3 4">E</strain>
    </source>
</reference>
<keyword evidence="2" id="KW-0472">Membrane</keyword>
<dbReference type="RefSeq" id="XP_024737930.1">
    <property type="nucleotide sequence ID" value="XM_024886766.1"/>
</dbReference>
<accession>A0A2J6TDB7</accession>
<organism evidence="3 4">
    <name type="scientific">Hyaloscypha bicolor E</name>
    <dbReference type="NCBI Taxonomy" id="1095630"/>
    <lineage>
        <taxon>Eukaryota</taxon>
        <taxon>Fungi</taxon>
        <taxon>Dikarya</taxon>
        <taxon>Ascomycota</taxon>
        <taxon>Pezizomycotina</taxon>
        <taxon>Leotiomycetes</taxon>
        <taxon>Helotiales</taxon>
        <taxon>Hyaloscyphaceae</taxon>
        <taxon>Hyaloscypha</taxon>
        <taxon>Hyaloscypha bicolor</taxon>
    </lineage>
</organism>
<dbReference type="GeneID" id="36594843"/>
<keyword evidence="2" id="KW-1133">Transmembrane helix</keyword>
<feature type="region of interest" description="Disordered" evidence="1">
    <location>
        <begin position="97"/>
        <end position="117"/>
    </location>
</feature>
<dbReference type="EMBL" id="KZ613787">
    <property type="protein sequence ID" value="PMD61026.1"/>
    <property type="molecule type" value="Genomic_DNA"/>
</dbReference>
<evidence type="ECO:0000313" key="3">
    <source>
        <dbReference type="EMBL" id="PMD61026.1"/>
    </source>
</evidence>
<evidence type="ECO:0000256" key="2">
    <source>
        <dbReference type="SAM" id="Phobius"/>
    </source>
</evidence>
<sequence length="434" mass="46249">MSNIKQPHQRRTDTTVSSCSPSSTFCATTCIATAVDPSNCGGCGNNCYTKAQFSNGQVTCTSGSCVSITPTLSWSTSSSPTNSLTITTTLTSATLYQPSSATSTNSPTNLPTHPPGPAGLTNGSVAGIGIACAVIGALLAGLIILFALSRRKNRHPIYQQPSAPPNNGGYMPQEKSGATTTVANVDRLLPQPTEDDAMIAGLSKIRDAIKNHVQNYYHTVPVDHKMVEEAGLVELARVLAVPTSSILDLLLNPATRVPMLRLYLGHLILSRCSGQPDTTLSFLPSEVSALAASDAGAKAITAAEVALFSKWKTISGTLLQQRYSQQPNENDPREASIADALASSEPVLRPFVNPSIDTNVRRRNLEGIMRRAAQYAFLMFSQPSSFVFDYTRTGHPDSLVVFPALLITVNDEGERLSPPRVLSEKEVVAGLGRY</sequence>
<feature type="compositionally biased region" description="Low complexity" evidence="1">
    <location>
        <begin position="97"/>
        <end position="111"/>
    </location>
</feature>
<dbReference type="Proteomes" id="UP000235371">
    <property type="component" value="Unassembled WGS sequence"/>
</dbReference>
<dbReference type="AlphaFoldDB" id="A0A2J6TDB7"/>
<dbReference type="OrthoDB" id="5421765at2759"/>
<gene>
    <name evidence="3" type="ORF">K444DRAFT_662968</name>
</gene>
<keyword evidence="2" id="KW-0812">Transmembrane</keyword>
<keyword evidence="4" id="KW-1185">Reference proteome</keyword>
<evidence type="ECO:0000313" key="4">
    <source>
        <dbReference type="Proteomes" id="UP000235371"/>
    </source>
</evidence>